<dbReference type="Pfam" id="PF00563">
    <property type="entry name" value="EAL"/>
    <property type="match status" value="1"/>
</dbReference>
<proteinExistence type="predicted"/>
<dbReference type="SUPFAM" id="SSF47757">
    <property type="entry name" value="Chemotaxis receptor methyltransferase CheR, N-terminal domain"/>
    <property type="match status" value="1"/>
</dbReference>
<evidence type="ECO:0000313" key="6">
    <source>
        <dbReference type="EMBL" id="EIT70446.1"/>
    </source>
</evidence>
<dbReference type="PROSITE" id="PS50887">
    <property type="entry name" value="GGDEF"/>
    <property type="match status" value="1"/>
</dbReference>
<dbReference type="CDD" id="cd01949">
    <property type="entry name" value="GGDEF"/>
    <property type="match status" value="1"/>
</dbReference>
<dbReference type="InterPro" id="IPR000780">
    <property type="entry name" value="CheR_MeTrfase"/>
</dbReference>
<dbReference type="SUPFAM" id="SSF55073">
    <property type="entry name" value="Nucleotide cyclase"/>
    <property type="match status" value="1"/>
</dbReference>
<feature type="domain" description="CheR-type methyltransferase" evidence="3">
    <location>
        <begin position="5"/>
        <end position="261"/>
    </location>
</feature>
<dbReference type="PANTHER" id="PTHR44757">
    <property type="entry name" value="DIGUANYLATE CYCLASE DGCP"/>
    <property type="match status" value="1"/>
</dbReference>
<evidence type="ECO:0000259" key="4">
    <source>
        <dbReference type="PROSITE" id="PS50883"/>
    </source>
</evidence>
<dbReference type="CDD" id="cd00130">
    <property type="entry name" value="PAS"/>
    <property type="match status" value="1"/>
</dbReference>
<evidence type="ECO:0000259" key="2">
    <source>
        <dbReference type="PROSITE" id="PS50112"/>
    </source>
</evidence>
<dbReference type="PANTHER" id="PTHR44757:SF4">
    <property type="entry name" value="DIGUANYLATE CYCLASE DGCE-RELATED"/>
    <property type="match status" value="1"/>
</dbReference>
<evidence type="ECO:0000256" key="1">
    <source>
        <dbReference type="ARBA" id="ARBA00001946"/>
    </source>
</evidence>
<reference evidence="6 7" key="1">
    <citation type="journal article" date="2012" name="J. Bacteriol.">
        <title>Genome Sequence of n-Alkane-Degrading Hydrocarboniphaga effusa Strain AP103T (ATCC BAA-332T).</title>
        <authorList>
            <person name="Chang H.K."/>
            <person name="Zylstra G.J."/>
            <person name="Chae J.C."/>
        </authorList>
    </citation>
    <scope>NUCLEOTIDE SEQUENCE [LARGE SCALE GENOMIC DNA]</scope>
    <source>
        <strain evidence="6 7">AP103</strain>
    </source>
</reference>
<dbReference type="InterPro" id="IPR013656">
    <property type="entry name" value="PAS_4"/>
</dbReference>
<gene>
    <name evidence="6" type="ORF">WQQ_05830</name>
</gene>
<evidence type="ECO:0000313" key="7">
    <source>
        <dbReference type="Proteomes" id="UP000003704"/>
    </source>
</evidence>
<dbReference type="Pfam" id="PF03705">
    <property type="entry name" value="CheR_N"/>
    <property type="match status" value="1"/>
</dbReference>
<dbReference type="AlphaFoldDB" id="I8I382"/>
<dbReference type="RefSeq" id="WP_007183539.1">
    <property type="nucleotide sequence ID" value="NZ_AKGD01000001.1"/>
</dbReference>
<dbReference type="SMART" id="SM00138">
    <property type="entry name" value="MeTrc"/>
    <property type="match status" value="1"/>
</dbReference>
<dbReference type="PROSITE" id="PS50112">
    <property type="entry name" value="PAS"/>
    <property type="match status" value="1"/>
</dbReference>
<dbReference type="FunFam" id="3.30.70.270:FF:000001">
    <property type="entry name" value="Diguanylate cyclase domain protein"/>
    <property type="match status" value="1"/>
</dbReference>
<dbReference type="Gene3D" id="3.30.70.270">
    <property type="match status" value="1"/>
</dbReference>
<dbReference type="Pfam" id="PF08448">
    <property type="entry name" value="PAS_4"/>
    <property type="match status" value="1"/>
</dbReference>
<dbReference type="SUPFAM" id="SSF55785">
    <property type="entry name" value="PYP-like sensor domain (PAS domain)"/>
    <property type="match status" value="1"/>
</dbReference>
<dbReference type="InterPro" id="IPR029787">
    <property type="entry name" value="Nucleotide_cyclase"/>
</dbReference>
<dbReference type="Pfam" id="PF00990">
    <property type="entry name" value="GGDEF"/>
    <property type="match status" value="1"/>
</dbReference>
<dbReference type="Gene3D" id="3.40.50.150">
    <property type="entry name" value="Vaccinia Virus protein VP39"/>
    <property type="match status" value="1"/>
</dbReference>
<dbReference type="Gene3D" id="3.30.450.20">
    <property type="entry name" value="PAS domain"/>
    <property type="match status" value="1"/>
</dbReference>
<dbReference type="STRING" id="1172194.WQQ_05830"/>
<evidence type="ECO:0000259" key="3">
    <source>
        <dbReference type="PROSITE" id="PS50123"/>
    </source>
</evidence>
<dbReference type="NCBIfam" id="TIGR00254">
    <property type="entry name" value="GGDEF"/>
    <property type="match status" value="1"/>
</dbReference>
<dbReference type="EMBL" id="AKGD01000001">
    <property type="protein sequence ID" value="EIT70446.1"/>
    <property type="molecule type" value="Genomic_DNA"/>
</dbReference>
<dbReference type="CDD" id="cd01948">
    <property type="entry name" value="EAL"/>
    <property type="match status" value="1"/>
</dbReference>
<dbReference type="InterPro" id="IPR022641">
    <property type="entry name" value="CheR_N"/>
</dbReference>
<dbReference type="InterPro" id="IPR043128">
    <property type="entry name" value="Rev_trsase/Diguanyl_cyclase"/>
</dbReference>
<dbReference type="SMART" id="SM00267">
    <property type="entry name" value="GGDEF"/>
    <property type="match status" value="1"/>
</dbReference>
<dbReference type="InterPro" id="IPR052155">
    <property type="entry name" value="Biofilm_reg_signaling"/>
</dbReference>
<feature type="domain" description="EAL" evidence="4">
    <location>
        <begin position="707"/>
        <end position="953"/>
    </location>
</feature>
<dbReference type="Gene3D" id="3.20.20.450">
    <property type="entry name" value="EAL domain"/>
    <property type="match status" value="1"/>
</dbReference>
<dbReference type="PROSITE" id="PS50123">
    <property type="entry name" value="CHER"/>
    <property type="match status" value="1"/>
</dbReference>
<sequence>MSSGVTDDVMPVSAELSRRLAEALRGVSSLRLSEYRTSTLLRHLKARMRRLELASPEDYVERLVADREECVALVHDLLESTTVFFRDPEAYAGLARTLPHLLLAAPVPHIWVPACAAGEDVYSIAMLVAEAQLGSEIPADFFVLGTDIDLDLLLEAQRGGFGSISAALVPAHLREAYLEFDDGECRVSRSLMSFCSFALHDVLTSPAIQAFDLVDCRNLLGSLQLHAQRRAVEQFAAALRPGGLLLVGRNDVMNAHHDLFERSALANGLFVRRELLPSMSQADTLPYTSYREALEVSATLGAVLDEHGHLLEVNPTLLTFLGSQLDWSGRNAEALLAAGEWTRLLRALGQSARAEMDLHLLIGDHAAPARVSLSRWQTAQGPRLIVEWRLEPEPGDPRPPGDFLHLVRTGLRIMGEGVIATDALGSIDLINPAAERLTGWSQAEALGLGHDSVLKFVSQGQAVAASPVWRCLRREGETLIREERQLLGRDGRRLRVRLTCARLVEDGVVLGALLLLQDITEQSLLVAELAYRSAHDSLTGLYNRGEFERRLSAALALAKSGEATHWLALIDIDQFKVINDTLGHYAGDELLRRLAPVLRSQLRSDDAVARLGGDEFGVLIRAGDATEARRIIDLLLDAVRGYRFAWDERSYSVTVSVGVAEVSAQSEDMARVFANADAACFAAKDAGRDRSRWVLHGDADIRQRHAEMSMVGRIGKALDEQQFLLFYEDVIPASGSTQVHYRELLVRMLDDDGTLVQPAAFIAAAERYYLMTALDRWVVDHACAGIARLPADGVIYAINVSGMSLSDDQFLAFVIGCIERYGVAPERICFEITETAAISHLSEAMSFINRLADLGCRFALDDFGVGMASFSYLKTLPVHFVKIDGSFVRTMHSSAVDRSMVEAINRLGHDMGLRTIAEHVEDAQTLCALGALGVDWVQGKAIAPGRPFNELLG</sequence>
<dbReference type="SUPFAM" id="SSF141868">
    <property type="entry name" value="EAL domain-like"/>
    <property type="match status" value="1"/>
</dbReference>
<keyword evidence="7" id="KW-1185">Reference proteome</keyword>
<accession>I8I382</accession>
<dbReference type="Pfam" id="PF01739">
    <property type="entry name" value="CheR"/>
    <property type="match status" value="1"/>
</dbReference>
<dbReference type="InterPro" id="IPR035965">
    <property type="entry name" value="PAS-like_dom_sf"/>
</dbReference>
<comment type="caution">
    <text evidence="6">The sequence shown here is derived from an EMBL/GenBank/DDBJ whole genome shotgun (WGS) entry which is preliminary data.</text>
</comment>
<dbReference type="InterPro" id="IPR000014">
    <property type="entry name" value="PAS"/>
</dbReference>
<dbReference type="Proteomes" id="UP000003704">
    <property type="component" value="Unassembled WGS sequence"/>
</dbReference>
<dbReference type="PRINTS" id="PR00996">
    <property type="entry name" value="CHERMTFRASE"/>
</dbReference>
<dbReference type="PROSITE" id="PS50883">
    <property type="entry name" value="EAL"/>
    <property type="match status" value="1"/>
</dbReference>
<evidence type="ECO:0000259" key="5">
    <source>
        <dbReference type="PROSITE" id="PS50887"/>
    </source>
</evidence>
<dbReference type="InterPro" id="IPR035919">
    <property type="entry name" value="EAL_sf"/>
</dbReference>
<protein>
    <submittedName>
        <fullName evidence="6">Uncharacterized protein</fullName>
    </submittedName>
</protein>
<dbReference type="NCBIfam" id="TIGR00229">
    <property type="entry name" value="sensory_box"/>
    <property type="match status" value="1"/>
</dbReference>
<dbReference type="InterPro" id="IPR029063">
    <property type="entry name" value="SAM-dependent_MTases_sf"/>
</dbReference>
<name>I8I382_9GAMM</name>
<dbReference type="InterPro" id="IPR001633">
    <property type="entry name" value="EAL_dom"/>
</dbReference>
<feature type="domain" description="GGDEF" evidence="5">
    <location>
        <begin position="563"/>
        <end position="696"/>
    </location>
</feature>
<dbReference type="SMART" id="SM00052">
    <property type="entry name" value="EAL"/>
    <property type="match status" value="1"/>
</dbReference>
<organism evidence="6 7">
    <name type="scientific">Hydrocarboniphaga effusa AP103</name>
    <dbReference type="NCBI Taxonomy" id="1172194"/>
    <lineage>
        <taxon>Bacteria</taxon>
        <taxon>Pseudomonadati</taxon>
        <taxon>Pseudomonadota</taxon>
        <taxon>Gammaproteobacteria</taxon>
        <taxon>Nevskiales</taxon>
        <taxon>Nevskiaceae</taxon>
        <taxon>Hydrocarboniphaga</taxon>
    </lineage>
</organism>
<dbReference type="SMART" id="SM00091">
    <property type="entry name" value="PAS"/>
    <property type="match status" value="2"/>
</dbReference>
<dbReference type="InterPro" id="IPR022642">
    <property type="entry name" value="CheR_C"/>
</dbReference>
<dbReference type="PATRIC" id="fig|1172194.4.peg.557"/>
<dbReference type="SUPFAM" id="SSF53335">
    <property type="entry name" value="S-adenosyl-L-methionine-dependent methyltransferases"/>
    <property type="match status" value="1"/>
</dbReference>
<feature type="domain" description="PAS" evidence="2">
    <location>
        <begin position="418"/>
        <end position="447"/>
    </location>
</feature>
<dbReference type="InterPro" id="IPR000160">
    <property type="entry name" value="GGDEF_dom"/>
</dbReference>
<comment type="cofactor">
    <cofactor evidence="1">
        <name>Mg(2+)</name>
        <dbReference type="ChEBI" id="CHEBI:18420"/>
    </cofactor>
</comment>
<dbReference type="GO" id="GO:0008757">
    <property type="term" value="F:S-adenosylmethionine-dependent methyltransferase activity"/>
    <property type="evidence" value="ECO:0007669"/>
    <property type="project" value="InterPro"/>
</dbReference>